<feature type="domain" description="HAMP" evidence="8">
    <location>
        <begin position="345"/>
        <end position="397"/>
    </location>
</feature>
<sequence>MLGKSINQISVVHRLYIGFAVLTLVIAMGGGAALLLAQQINSSFNTLTENSARTQLLANQVGSQALRSGIRLLAIDNAASLSELEELNSQAQLSLNGLEEDVSALEEHASKYNLGELNQHLDDVKRVENTLSTQGENLAQLQRTFLQQDQKVRNDVSDFLFQLSDLKRIVNSVSGPSAAEDSYIQDVLTMVMDRFGLIEFLLSNMVNTREPEKVADLVKKIQYNSKVFNDDFESLTFEVEGLADPKITELITWFNKQINDDSGIVERYIGSQETIADITKQTVTINQQLSGLDSVIVKIVGLANQQSEVASEQGRSLILNARSITAVVVPLVIIFAIAVAYWLASLIRKPLEHTQSQILLLAEGNYSQTMQGKYSGEFGVLVAAINRMIEQARDVFSQIQSAAHQLSDVSVKNNEASSVVKTKLDKQTAELNSVATAVTEMESAIKEVASNTESSRELSMSVESNIDQGQQVMNQNIEMIDSLDDALQSTSGQVDKLADASKQIGSIIEVIDGIAEKTNLLALNAAIEAARAGEQGRGFAVVADEVRSLASQTTKSTESVRAMITTLQRESTQVFDAMAASRDQMSQSKELAEKSREAIMTIRTDMSQMREMTDQISVAAQEQHHVASEVTRNVNVIAEVAEDNFEQIERVAQSSEALQQQVNDIETMLKRFILK</sequence>
<dbReference type="SUPFAM" id="SSF58104">
    <property type="entry name" value="Methyl-accepting chemotaxis protein (MCP) signaling domain"/>
    <property type="match status" value="1"/>
</dbReference>
<evidence type="ECO:0000259" key="7">
    <source>
        <dbReference type="PROSITE" id="PS50111"/>
    </source>
</evidence>
<evidence type="ECO:0000256" key="1">
    <source>
        <dbReference type="ARBA" id="ARBA00004370"/>
    </source>
</evidence>
<keyword evidence="5" id="KW-0175">Coiled coil</keyword>
<dbReference type="Pfam" id="PF00015">
    <property type="entry name" value="MCPsignal"/>
    <property type="match status" value="1"/>
</dbReference>
<evidence type="ECO:0000256" key="4">
    <source>
        <dbReference type="PROSITE-ProRule" id="PRU00284"/>
    </source>
</evidence>
<evidence type="ECO:0000313" key="10">
    <source>
        <dbReference type="Proteomes" id="UP001310248"/>
    </source>
</evidence>
<dbReference type="InterPro" id="IPR004089">
    <property type="entry name" value="MCPsignal_dom"/>
</dbReference>
<keyword evidence="10" id="KW-1185">Reference proteome</keyword>
<dbReference type="Pfam" id="PF00672">
    <property type="entry name" value="HAMP"/>
    <property type="match status" value="1"/>
</dbReference>
<dbReference type="PROSITE" id="PS50111">
    <property type="entry name" value="CHEMOTAXIS_TRANSDUC_2"/>
    <property type="match status" value="1"/>
</dbReference>
<dbReference type="SMART" id="SM00283">
    <property type="entry name" value="MA"/>
    <property type="match status" value="1"/>
</dbReference>
<keyword evidence="2 4" id="KW-0807">Transducer</keyword>
<feature type="domain" description="Methyl-accepting transducer" evidence="7">
    <location>
        <begin position="402"/>
        <end position="638"/>
    </location>
</feature>
<organism evidence="9 10">
    <name type="scientific">Agarivorans aestuarii</name>
    <dbReference type="NCBI Taxonomy" id="1563703"/>
    <lineage>
        <taxon>Bacteria</taxon>
        <taxon>Pseudomonadati</taxon>
        <taxon>Pseudomonadota</taxon>
        <taxon>Gammaproteobacteria</taxon>
        <taxon>Alteromonadales</taxon>
        <taxon>Alteromonadaceae</taxon>
        <taxon>Agarivorans</taxon>
    </lineage>
</organism>
<evidence type="ECO:0000259" key="8">
    <source>
        <dbReference type="PROSITE" id="PS50885"/>
    </source>
</evidence>
<keyword evidence="6" id="KW-0472">Membrane</keyword>
<dbReference type="Proteomes" id="UP001310248">
    <property type="component" value="Unassembled WGS sequence"/>
</dbReference>
<keyword evidence="6" id="KW-1133">Transmembrane helix</keyword>
<protein>
    <submittedName>
        <fullName evidence="9">HAMP domain-containing methyl-accepting chemotaxis protein</fullName>
    </submittedName>
</protein>
<dbReference type="EMBL" id="JAYDYW010000008">
    <property type="protein sequence ID" value="MEE1674543.1"/>
    <property type="molecule type" value="Genomic_DNA"/>
</dbReference>
<dbReference type="InterPro" id="IPR003660">
    <property type="entry name" value="HAMP_dom"/>
</dbReference>
<name>A0ABU7G5F3_9ALTE</name>
<gene>
    <name evidence="9" type="ORF">SNR37_003986</name>
</gene>
<dbReference type="PANTHER" id="PTHR32089">
    <property type="entry name" value="METHYL-ACCEPTING CHEMOTAXIS PROTEIN MCPB"/>
    <property type="match status" value="1"/>
</dbReference>
<dbReference type="RefSeq" id="WP_329775635.1">
    <property type="nucleotide sequence ID" value="NZ_JAYDYW010000008.1"/>
</dbReference>
<reference evidence="10" key="1">
    <citation type="submission" date="2023-07" db="EMBL/GenBank/DDBJ databases">
        <title>Draft genome sequence of Agarivorans aestuarii strain ZMCS4, a CAZymes producing bacteria isolated from the marine brown algae Clodostephus spongiosus.</title>
        <authorList>
            <person name="Lorente B."/>
            <person name="Cabral C."/>
            <person name="Frias J."/>
            <person name="Faria J."/>
            <person name="Toubarro D."/>
        </authorList>
    </citation>
    <scope>NUCLEOTIDE SEQUENCE [LARGE SCALE GENOMIC DNA]</scope>
    <source>
        <strain evidence="10">ZMCS4</strain>
    </source>
</reference>
<feature type="coiled-coil region" evidence="5">
    <location>
        <begin position="81"/>
        <end position="144"/>
    </location>
</feature>
<dbReference type="PROSITE" id="PS50885">
    <property type="entry name" value="HAMP"/>
    <property type="match status" value="1"/>
</dbReference>
<comment type="caution">
    <text evidence="9">The sequence shown here is derived from an EMBL/GenBank/DDBJ whole genome shotgun (WGS) entry which is preliminary data.</text>
</comment>
<evidence type="ECO:0000256" key="6">
    <source>
        <dbReference type="SAM" id="Phobius"/>
    </source>
</evidence>
<proteinExistence type="inferred from homology"/>
<evidence type="ECO:0000313" key="9">
    <source>
        <dbReference type="EMBL" id="MEE1674543.1"/>
    </source>
</evidence>
<dbReference type="PANTHER" id="PTHR32089:SF120">
    <property type="entry name" value="METHYL-ACCEPTING CHEMOTAXIS PROTEIN TLPQ"/>
    <property type="match status" value="1"/>
</dbReference>
<comment type="subcellular location">
    <subcellularLocation>
        <location evidence="1">Membrane</location>
    </subcellularLocation>
</comment>
<dbReference type="CDD" id="cd06225">
    <property type="entry name" value="HAMP"/>
    <property type="match status" value="1"/>
</dbReference>
<accession>A0ABU7G5F3</accession>
<dbReference type="SMART" id="SM00304">
    <property type="entry name" value="HAMP"/>
    <property type="match status" value="1"/>
</dbReference>
<keyword evidence="6" id="KW-0812">Transmembrane</keyword>
<feature type="transmembrane region" description="Helical" evidence="6">
    <location>
        <begin position="324"/>
        <end position="344"/>
    </location>
</feature>
<feature type="transmembrane region" description="Helical" evidence="6">
    <location>
        <begin position="15"/>
        <end position="37"/>
    </location>
</feature>
<dbReference type="CDD" id="cd11386">
    <property type="entry name" value="MCP_signal"/>
    <property type="match status" value="1"/>
</dbReference>
<comment type="similarity">
    <text evidence="3">Belongs to the methyl-accepting chemotaxis (MCP) protein family.</text>
</comment>
<evidence type="ECO:0000256" key="3">
    <source>
        <dbReference type="ARBA" id="ARBA00029447"/>
    </source>
</evidence>
<evidence type="ECO:0000256" key="5">
    <source>
        <dbReference type="SAM" id="Coils"/>
    </source>
</evidence>
<dbReference type="Gene3D" id="1.10.287.950">
    <property type="entry name" value="Methyl-accepting chemotaxis protein"/>
    <property type="match status" value="1"/>
</dbReference>
<evidence type="ECO:0000256" key="2">
    <source>
        <dbReference type="ARBA" id="ARBA00023224"/>
    </source>
</evidence>